<reference evidence="1 2" key="1">
    <citation type="submission" date="2022-04" db="EMBL/GenBank/DDBJ databases">
        <title>Genome sequence of C. roseum typestrain.</title>
        <authorList>
            <person name="Poehlein A."/>
            <person name="Schoch T."/>
            <person name="Duerre P."/>
            <person name="Daniel R."/>
        </authorList>
    </citation>
    <scope>NUCLEOTIDE SEQUENCE [LARGE SCALE GENOMIC DNA]</scope>
    <source>
        <strain evidence="1 2">DSM 7320</strain>
    </source>
</reference>
<dbReference type="Proteomes" id="UP000190951">
    <property type="component" value="Chromosome"/>
</dbReference>
<evidence type="ECO:0000313" key="2">
    <source>
        <dbReference type="Proteomes" id="UP000190951"/>
    </source>
</evidence>
<evidence type="ECO:0000313" key="1">
    <source>
        <dbReference type="EMBL" id="URZ10998.1"/>
    </source>
</evidence>
<proteinExistence type="predicted"/>
<dbReference type="KEGG" id="crw:CROST_017140"/>
<gene>
    <name evidence="1" type="ORF">CROST_017140</name>
</gene>
<sequence>MKNENLREKAENKITEEHKKFKEKVLKMEVEQIYNMSGTIIFTEATIYHLHQLMKSDELCELINKEDSILEGAVQHIIMNVRKKYGQTGDLPVEEFHSLIWDYYKMDHSKAKKAMELKEKVKANSSANDIILKLAKDKPSSPKAGVLQMSLFDLGGENK</sequence>
<organism evidence="1 2">
    <name type="scientific">Clostridium felsineum</name>
    <dbReference type="NCBI Taxonomy" id="36839"/>
    <lineage>
        <taxon>Bacteria</taxon>
        <taxon>Bacillati</taxon>
        <taxon>Bacillota</taxon>
        <taxon>Clostridia</taxon>
        <taxon>Eubacteriales</taxon>
        <taxon>Clostridiaceae</taxon>
        <taxon>Clostridium</taxon>
    </lineage>
</organism>
<name>A0A1S8LRL4_9CLOT</name>
<keyword evidence="2" id="KW-1185">Reference proteome</keyword>
<dbReference type="STRING" id="84029.CROST_41990"/>
<dbReference type="RefSeq" id="WP_077835372.1">
    <property type="nucleotide sequence ID" value="NZ_CP096983.1"/>
</dbReference>
<dbReference type="AlphaFoldDB" id="A0A1S8LRL4"/>
<accession>A0A1S8LRL4</accession>
<dbReference type="EMBL" id="CP096983">
    <property type="protein sequence ID" value="URZ10998.1"/>
    <property type="molecule type" value="Genomic_DNA"/>
</dbReference>
<protein>
    <submittedName>
        <fullName evidence="1">Uncharacterized protein</fullName>
    </submittedName>
</protein>